<dbReference type="InterPro" id="IPR036069">
    <property type="entry name" value="DUF34/NIF3_sf"/>
</dbReference>
<dbReference type="InterPro" id="IPR002678">
    <property type="entry name" value="DUF34/NIF3"/>
</dbReference>
<feature type="binding site" evidence="5">
    <location>
        <position position="103"/>
    </location>
    <ligand>
        <name>a divalent metal cation</name>
        <dbReference type="ChEBI" id="CHEBI:60240"/>
        <label>1</label>
    </ligand>
</feature>
<evidence type="ECO:0000256" key="1">
    <source>
        <dbReference type="ARBA" id="ARBA00006964"/>
    </source>
</evidence>
<dbReference type="GO" id="GO:0005737">
    <property type="term" value="C:cytoplasm"/>
    <property type="evidence" value="ECO:0007669"/>
    <property type="project" value="TreeGrafter"/>
</dbReference>
<dbReference type="KEGG" id="pdf:CD630DERM_14570"/>
<dbReference type="EMBL" id="CAAJVP010000002">
    <property type="protein sequence ID" value="VHX96990.1"/>
    <property type="molecule type" value="Genomic_DNA"/>
</dbReference>
<reference evidence="9" key="2">
    <citation type="journal article" date="2018" name="Genome Biol.">
        <title>SKESA: strategic k-mer extension for scrupulous assemblies.</title>
        <authorList>
            <person name="Souvorov A."/>
            <person name="Agarwala R."/>
            <person name="Lipman D.J."/>
        </authorList>
    </citation>
    <scope>NUCLEOTIDE SEQUENCE</scope>
    <source>
        <strain evidence="9">HN1000</strain>
    </source>
</reference>
<dbReference type="EMBL" id="LK932394">
    <property type="protein sequence ID" value="CDS86460.1"/>
    <property type="molecule type" value="Genomic_DNA"/>
</dbReference>
<dbReference type="Pfam" id="PF01784">
    <property type="entry name" value="DUF34_NIF3"/>
    <property type="match status" value="1"/>
</dbReference>
<keyword evidence="3 4" id="KW-0479">Metal-binding</keyword>
<dbReference type="Proteomes" id="UP000189137">
    <property type="component" value="Unassembled WGS sequence"/>
</dbReference>
<evidence type="ECO:0000313" key="12">
    <source>
        <dbReference type="EMBL" id="VHX96990.1"/>
    </source>
</evidence>
<dbReference type="PANTHER" id="PTHR13799">
    <property type="entry name" value="NGG1 INTERACTING FACTOR 3"/>
    <property type="match status" value="1"/>
</dbReference>
<evidence type="ECO:0000313" key="13">
    <source>
        <dbReference type="Proteomes" id="UP000189137"/>
    </source>
</evidence>
<feature type="binding site" evidence="5">
    <location>
        <position position="65"/>
    </location>
    <ligand>
        <name>a divalent metal cation</name>
        <dbReference type="ChEBI" id="CHEBI:60240"/>
        <label>1</label>
    </ligand>
</feature>
<dbReference type="Proteomes" id="UP000878956">
    <property type="component" value="Unassembled WGS sequence"/>
</dbReference>
<evidence type="ECO:0000313" key="9">
    <source>
        <dbReference type="EMBL" id="HBH1541255.1"/>
    </source>
</evidence>
<organism evidence="7">
    <name type="scientific">Clostridioides difficile</name>
    <name type="common">Peptoclostridium difficile</name>
    <dbReference type="NCBI Taxonomy" id="1496"/>
    <lineage>
        <taxon>Bacteria</taxon>
        <taxon>Bacillati</taxon>
        <taxon>Bacillota</taxon>
        <taxon>Clostridia</taxon>
        <taxon>Peptostreptococcales</taxon>
        <taxon>Peptostreptococcaceae</taxon>
        <taxon>Clostridioides</taxon>
    </lineage>
</organism>
<feature type="binding site" evidence="5">
    <location>
        <position position="333"/>
    </location>
    <ligand>
        <name>a divalent metal cation</name>
        <dbReference type="ChEBI" id="CHEBI:60240"/>
        <label>1</label>
    </ligand>
</feature>
<accession>A0A031WGT0</accession>
<dbReference type="EMBL" id="FUPS01000001">
    <property type="protein sequence ID" value="SJR84797.1"/>
    <property type="molecule type" value="Genomic_DNA"/>
</dbReference>
<dbReference type="RefSeq" id="WP_003438644.1">
    <property type="nucleotide sequence ID" value="NZ_AP031492.1"/>
</dbReference>
<dbReference type="Proteomes" id="UP000411588">
    <property type="component" value="Unassembled WGS sequence"/>
</dbReference>
<sequence length="365" mass="40962">MLLKSLTRKIEKKYPLNLAEDWDNVGLIVGDFDMDVKKVLVSLEANEDVIDEAISKNIDLIVTHHPFIFGKINKINSGDLKGRLIQKLIKNDISLYSMHTNFDIAFDGLNDYFMEIMEFGNSKVLDITKSENLYKLAVYVPHNYSDELRKVLSNSGAGHIGNYSDCTFSIEGEGQFKPLEGSNPFLGSVNDIETVNEVKIETVVPQKLLGGVISSMLDAHPYEEVAYDLYKLENKGEIFGLGRISKLDKSMTLESLSRKIKEKLNMKHIRVVGNLSTDITKVAVVTGAGSEFVKKAKRQGAEVLITGDVKYHEAQDALDIGMCIVDCGHFDTEDIFKNVMKRFLDEFSEIEVIKSNVYLNPFSTI</sequence>
<comment type="similarity">
    <text evidence="1 4">Belongs to the GTP cyclohydrolase I type 2/NIF3 family.</text>
</comment>
<dbReference type="FunFam" id="3.30.70.120:FF:000006">
    <property type="entry name" value="GTP cyclohydrolase 1 type 2 homolog"/>
    <property type="match status" value="1"/>
</dbReference>
<proteinExistence type="inferred from homology"/>
<reference evidence="9" key="4">
    <citation type="submission" date="2021-06" db="EMBL/GenBank/DDBJ databases">
        <authorList>
            <consortium name="NCBI Pathogen Detection Project"/>
        </authorList>
    </citation>
    <scope>NUCLEOTIDE SEQUENCE</scope>
    <source>
        <strain evidence="9">HN1000</strain>
    </source>
</reference>
<evidence type="ECO:0000313" key="14">
    <source>
        <dbReference type="Proteomes" id="UP000372533"/>
    </source>
</evidence>
<feature type="binding site" evidence="5">
    <location>
        <position position="64"/>
    </location>
    <ligand>
        <name>a divalent metal cation</name>
        <dbReference type="ChEBI" id="CHEBI:60240"/>
        <label>2</label>
    </ligand>
</feature>
<dbReference type="EMBL" id="LK932511">
    <property type="protein sequence ID" value="CDS86913.1"/>
    <property type="molecule type" value="Genomic_DNA"/>
</dbReference>
<dbReference type="InterPro" id="IPR017221">
    <property type="entry name" value="DUF34/NIF3_bac"/>
</dbReference>
<gene>
    <name evidence="6" type="primary">yqfO</name>
    <name evidence="8" type="ORF">BN1095_340213</name>
    <name evidence="7" type="ORF">BN1096_580034</name>
    <name evidence="6" type="ORF">BN1097_560032</name>
    <name evidence="9" type="ORF">KRM00_000713</name>
    <name evidence="12" type="ORF">SAMEA1402366_00753</name>
    <name evidence="11" type="ORF">SAMEA1402399_02139</name>
    <name evidence="10" type="ORF">SAMEA3375112_00365</name>
</gene>
<reference evidence="11 15" key="3">
    <citation type="submission" date="2019-02" db="EMBL/GenBank/DDBJ databases">
        <authorList>
            <consortium name="Pathogen Informatics"/>
        </authorList>
    </citation>
    <scope>NUCLEOTIDE SEQUENCE [LARGE SCALE GENOMIC DNA]</scope>
    <source>
        <strain evidence="15">clo34</strain>
        <strain evidence="11">Clo34</strain>
        <strain evidence="14">tl291</strain>
        <strain evidence="12">Tl291</strain>
        <strain evidence="10 13">VRECD0157</strain>
    </source>
</reference>
<dbReference type="OMA" id="KYHEFFD"/>
<dbReference type="EMBL" id="LK933005">
    <property type="protein sequence ID" value="CDT21346.1"/>
    <property type="molecule type" value="Genomic_DNA"/>
</dbReference>
<feature type="binding site" evidence="5">
    <location>
        <position position="329"/>
    </location>
    <ligand>
        <name>a divalent metal cation</name>
        <dbReference type="ChEBI" id="CHEBI:60240"/>
        <label>1</label>
    </ligand>
</feature>
<dbReference type="SUPFAM" id="SSF102705">
    <property type="entry name" value="NIF3 (NGG1p interacting factor 3)-like"/>
    <property type="match status" value="1"/>
</dbReference>
<evidence type="ECO:0000313" key="8">
    <source>
        <dbReference type="EMBL" id="CDT21346.1"/>
    </source>
</evidence>
<evidence type="ECO:0000313" key="7">
    <source>
        <dbReference type="EMBL" id="CDS86913.1"/>
    </source>
</evidence>
<dbReference type="NCBIfam" id="TIGR00486">
    <property type="entry name" value="YbgI_SA1388"/>
    <property type="match status" value="1"/>
</dbReference>
<dbReference type="GO" id="GO:0046872">
    <property type="term" value="F:metal ion binding"/>
    <property type="evidence" value="ECO:0007669"/>
    <property type="project" value="UniProtKB-UniRule"/>
</dbReference>
<dbReference type="Proteomes" id="UP000372533">
    <property type="component" value="Unassembled WGS sequence"/>
</dbReference>
<dbReference type="FunFam" id="3.40.1390.30:FF:000001">
    <property type="entry name" value="GTP cyclohydrolase 1 type 2"/>
    <property type="match status" value="1"/>
</dbReference>
<evidence type="ECO:0000256" key="5">
    <source>
        <dbReference type="PIRSR" id="PIRSR602678-1"/>
    </source>
</evidence>
<dbReference type="EMBL" id="CAADAN010000007">
    <property type="protein sequence ID" value="VFD32627.1"/>
    <property type="molecule type" value="Genomic_DNA"/>
</dbReference>
<evidence type="ECO:0000313" key="10">
    <source>
        <dbReference type="EMBL" id="SJR84797.1"/>
    </source>
</evidence>
<dbReference type="Gene3D" id="3.40.1390.30">
    <property type="entry name" value="NIF3 (NGG1p interacting factor 3)-like"/>
    <property type="match status" value="2"/>
</dbReference>
<evidence type="ECO:0000313" key="15">
    <source>
        <dbReference type="Proteomes" id="UP000411588"/>
    </source>
</evidence>
<evidence type="ECO:0000313" key="6">
    <source>
        <dbReference type="EMBL" id="CDS86460.1"/>
    </source>
</evidence>
<dbReference type="PIRSF" id="PIRSF037489">
    <property type="entry name" value="UCP037489_NIF3_YqfO"/>
    <property type="match status" value="1"/>
</dbReference>
<reference evidence="7" key="1">
    <citation type="submission" date="2014-07" db="EMBL/GenBank/DDBJ databases">
        <authorList>
            <person name="Monot Marc"/>
        </authorList>
    </citation>
    <scope>NUCLEOTIDE SEQUENCE</scope>
    <source>
        <strain evidence="8">7032989</strain>
        <strain evidence="6">7032994</strain>
    </source>
</reference>
<evidence type="ECO:0000256" key="2">
    <source>
        <dbReference type="ARBA" id="ARBA00022112"/>
    </source>
</evidence>
<dbReference type="AlphaFoldDB" id="A0A031WGT0"/>
<evidence type="ECO:0000256" key="3">
    <source>
        <dbReference type="ARBA" id="ARBA00022723"/>
    </source>
</evidence>
<evidence type="ECO:0000256" key="4">
    <source>
        <dbReference type="PIRNR" id="PIRNR037489"/>
    </source>
</evidence>
<dbReference type="PANTHER" id="PTHR13799:SF14">
    <property type="entry name" value="GTP CYCLOHYDROLASE 1 TYPE 2 HOMOLOG"/>
    <property type="match status" value="1"/>
</dbReference>
<evidence type="ECO:0000313" key="11">
    <source>
        <dbReference type="EMBL" id="VFD32627.1"/>
    </source>
</evidence>
<dbReference type="Gene3D" id="3.30.70.120">
    <property type="match status" value="1"/>
</dbReference>
<dbReference type="InterPro" id="IPR015867">
    <property type="entry name" value="N-reg_PII/ATP_PRibTrfase_C"/>
</dbReference>
<dbReference type="EMBL" id="DAEPXK010000005">
    <property type="protein sequence ID" value="HBH1541255.1"/>
    <property type="molecule type" value="Genomic_DNA"/>
</dbReference>
<name>A0A031WGT0_CLODI</name>
<dbReference type="PATRIC" id="fig|1496.1373.peg.3803"/>
<protein>
    <recommendedName>
        <fullName evidence="2 4">GTP cyclohydrolase 1 type 2 homolog</fullName>
    </recommendedName>
</protein>